<dbReference type="EMBL" id="FO203427">
    <property type="protein sequence ID" value="CCH47614.1"/>
    <property type="molecule type" value="Genomic_DNA"/>
</dbReference>
<accession>M1WNI9</accession>
<proteinExistence type="predicted"/>
<evidence type="ECO:0000313" key="1">
    <source>
        <dbReference type="EMBL" id="CCH47614.1"/>
    </source>
</evidence>
<reference evidence="1 2" key="1">
    <citation type="journal article" date="2013" name="PLoS ONE">
        <title>The first genomic and proteomic characterization of a deep-sea sulfate reducer: insights into the piezophilic lifestyle of Desulfovibrio piezophilus.</title>
        <authorList>
            <person name="Pradel N."/>
            <person name="Ji B."/>
            <person name="Gimenez G."/>
            <person name="Talla E."/>
            <person name="Lenoble P."/>
            <person name="Garel M."/>
            <person name="Tamburini C."/>
            <person name="Fourquet P."/>
            <person name="Lebrun R."/>
            <person name="Bertin P."/>
            <person name="Denis Y."/>
            <person name="Pophillat M."/>
            <person name="Barbe V."/>
            <person name="Ollivier B."/>
            <person name="Dolla A."/>
        </authorList>
    </citation>
    <scope>NUCLEOTIDE SEQUENCE [LARGE SCALE GENOMIC DNA]</scope>
    <source>
        <strain evidence="2">DSM 10523 / SB164P1</strain>
    </source>
</reference>
<dbReference type="AlphaFoldDB" id="M1WNI9"/>
<dbReference type="RefSeq" id="WP_015413669.1">
    <property type="nucleotide sequence ID" value="NC_020409.1"/>
</dbReference>
<evidence type="ECO:0000313" key="2">
    <source>
        <dbReference type="Proteomes" id="UP000011724"/>
    </source>
</evidence>
<dbReference type="KEGG" id="dpi:BN4_10376"/>
<organism evidence="1 2">
    <name type="scientific">Pseudodesulfovibrio piezophilus (strain DSM 21447 / JCM 15486 / C1TLV30)</name>
    <name type="common">Desulfovibrio piezophilus</name>
    <dbReference type="NCBI Taxonomy" id="1322246"/>
    <lineage>
        <taxon>Bacteria</taxon>
        <taxon>Pseudomonadati</taxon>
        <taxon>Thermodesulfobacteriota</taxon>
        <taxon>Desulfovibrionia</taxon>
        <taxon>Desulfovibrionales</taxon>
        <taxon>Desulfovibrionaceae</taxon>
    </lineage>
</organism>
<reference evidence="2" key="2">
    <citation type="journal article" date="2013" name="Stand. Genomic Sci.">
        <title>Complete genome sequence of Desulfocapsa sulfexigens, a marine deltaproteobacterium specialized in disproportionating inorganic sulfur compounds.</title>
        <authorList>
            <person name="Finster K.W."/>
            <person name="Kjeldsen K.U."/>
            <person name="Kube M."/>
            <person name="Reinhardt R."/>
            <person name="Mussmann M."/>
            <person name="Amann R."/>
            <person name="Schreiber L."/>
        </authorList>
    </citation>
    <scope>NUCLEOTIDE SEQUENCE [LARGE SCALE GENOMIC DNA]</scope>
    <source>
        <strain evidence="2">DSM 10523 / SB164P1</strain>
    </source>
</reference>
<gene>
    <name evidence="1" type="ordered locus">BN4_10376</name>
</gene>
<dbReference type="InterPro" id="IPR017850">
    <property type="entry name" value="Alkaline_phosphatase_core_sf"/>
</dbReference>
<dbReference type="Pfam" id="PF01663">
    <property type="entry name" value="Phosphodiest"/>
    <property type="match status" value="1"/>
</dbReference>
<dbReference type="BioCyc" id="DPIE1322246:BN4_RS01950-MONOMER"/>
<keyword evidence="2" id="KW-1185">Reference proteome</keyword>
<protein>
    <submittedName>
        <fullName evidence="1">Type I phosphodiesterase/nucleotide pyrophosphatase</fullName>
    </submittedName>
</protein>
<dbReference type="PATRIC" id="fig|879567.3.peg.388"/>
<dbReference type="InterPro" id="IPR002591">
    <property type="entry name" value="Phosphodiest/P_Trfase"/>
</dbReference>
<sequence length="434" mass="48916">MSILLSSEKSRKRLVVLGLDGLPLSLAQKIGHILPNIGRIASEATTVKAEIPELSPVNWTSFFTGKGPEDHGVFGFSTMNTQTYELSITDSRQIQCPTLFDTLGKHDFISRIINLPNMYPAQPIRGMLVAGFVAHSLPDAVYPPFLADKLHDYEYKLEADTNRGATDLEYLLRELRQTLHSRLKALDLMWPDLAWDLFVHVFTETDRLFHFFMDAVLSESHPLHVKCMQFLAEWDHALGLFLKKYDSLPAPKRLLVLADHGFTELKTEVCVNTWLAQNGDLTYQGTPQDEWDATVIGDESKAFALDPGRIYIHQKNRFARGQVMPSEKKDLIRVIRKGLLDLTLNGEKVMADVHMGPELYPGTQSAEVPDLICQAYPGFDLKAKFDRTNLFGFHGRTGTHTVEGAIFYDSQGSKPARMRDTGQTILEYFNIADS</sequence>
<dbReference type="OrthoDB" id="9771966at2"/>
<dbReference type="HOGENOM" id="CLU_024306_1_0_7"/>
<dbReference type="SUPFAM" id="SSF53649">
    <property type="entry name" value="Alkaline phosphatase-like"/>
    <property type="match status" value="1"/>
</dbReference>
<dbReference type="Gene3D" id="3.40.720.10">
    <property type="entry name" value="Alkaline Phosphatase, subunit A"/>
    <property type="match status" value="1"/>
</dbReference>
<dbReference type="STRING" id="1322246.BN4_10376"/>
<dbReference type="Proteomes" id="UP000011724">
    <property type="component" value="Chromosome"/>
</dbReference>
<dbReference type="eggNOG" id="COG3379">
    <property type="taxonomic scope" value="Bacteria"/>
</dbReference>
<name>M1WNI9_PSEP2</name>